<name>A0A0W0S905_9GAMM</name>
<proteinExistence type="predicted"/>
<dbReference type="OrthoDB" id="5650317at2"/>
<comment type="caution">
    <text evidence="1">The sequence shown here is derived from an EMBL/GenBank/DDBJ whole genome shotgun (WGS) entry which is preliminary data.</text>
</comment>
<evidence type="ECO:0000313" key="2">
    <source>
        <dbReference type="Proteomes" id="UP000054921"/>
    </source>
</evidence>
<protein>
    <submittedName>
        <fullName evidence="1">Uncharacterized protein</fullName>
    </submittedName>
</protein>
<accession>A0A0W0S905</accession>
<reference evidence="1 2" key="1">
    <citation type="submission" date="2015-11" db="EMBL/GenBank/DDBJ databases">
        <title>Genomic analysis of 38 Legionella species identifies large and diverse effector repertoires.</title>
        <authorList>
            <person name="Burstein D."/>
            <person name="Amaro F."/>
            <person name="Zusman T."/>
            <person name="Lifshitz Z."/>
            <person name="Cohen O."/>
            <person name="Gilbert J.A."/>
            <person name="Pupko T."/>
            <person name="Shuman H.A."/>
            <person name="Segal G."/>
        </authorList>
    </citation>
    <scope>NUCLEOTIDE SEQUENCE [LARGE SCALE GENOMIC DNA]</scope>
    <source>
        <strain evidence="1 2">ORW</strain>
    </source>
</reference>
<dbReference type="AlphaFoldDB" id="A0A0W0S905"/>
<organism evidence="1 2">
    <name type="scientific">Legionella cherrii</name>
    <dbReference type="NCBI Taxonomy" id="28084"/>
    <lineage>
        <taxon>Bacteria</taxon>
        <taxon>Pseudomonadati</taxon>
        <taxon>Pseudomonadota</taxon>
        <taxon>Gammaproteobacteria</taxon>
        <taxon>Legionellales</taxon>
        <taxon>Legionellaceae</taxon>
        <taxon>Legionella</taxon>
    </lineage>
</organism>
<sequence>MYFKWCSYIFLYRSGDRRNIFSWKIESNPFYIDKKSIPDNLKQENNKLLNAFYNLIQTQDPDPQKVSDFQQEEFSFYQKLRNNLIKALIIELQYSLTLKGHQLRKVQT</sequence>
<evidence type="ECO:0000313" key="1">
    <source>
        <dbReference type="EMBL" id="KTC79517.1"/>
    </source>
</evidence>
<dbReference type="EMBL" id="LNXW01000013">
    <property type="protein sequence ID" value="KTC79517.1"/>
    <property type="molecule type" value="Genomic_DNA"/>
</dbReference>
<dbReference type="Proteomes" id="UP000054921">
    <property type="component" value="Unassembled WGS sequence"/>
</dbReference>
<dbReference type="RefSeq" id="WP_028380603.1">
    <property type="nucleotide sequence ID" value="NZ_CAAAIT010000001.1"/>
</dbReference>
<dbReference type="PATRIC" id="fig|28084.5.peg.1669"/>
<gene>
    <name evidence="1" type="ORF">Lche_1537</name>
</gene>